<dbReference type="Gene3D" id="2.60.40.10">
    <property type="entry name" value="Immunoglobulins"/>
    <property type="match status" value="3"/>
</dbReference>
<dbReference type="InterPro" id="IPR017853">
    <property type="entry name" value="GH"/>
</dbReference>
<evidence type="ECO:0000313" key="20">
    <source>
        <dbReference type="EMBL" id="SHK49178.1"/>
    </source>
</evidence>
<keyword evidence="11" id="KW-0458">Lysosome</keyword>
<evidence type="ECO:0000256" key="1">
    <source>
        <dbReference type="ARBA" id="ARBA00000829"/>
    </source>
</evidence>
<dbReference type="Pfam" id="PF17786">
    <property type="entry name" value="Mannosidase_ig"/>
    <property type="match status" value="1"/>
</dbReference>
<evidence type="ECO:0000256" key="11">
    <source>
        <dbReference type="ARBA" id="ARBA00023228"/>
    </source>
</evidence>
<dbReference type="InterPro" id="IPR013783">
    <property type="entry name" value="Ig-like_fold"/>
</dbReference>
<reference evidence="20 21" key="1">
    <citation type="submission" date="2016-11" db="EMBL/GenBank/DDBJ databases">
        <authorList>
            <person name="Jaros S."/>
            <person name="Januszkiewicz K."/>
            <person name="Wedrychowicz H."/>
        </authorList>
    </citation>
    <scope>NUCLEOTIDE SEQUENCE [LARGE SCALE GENOMIC DNA]</scope>
    <source>
        <strain evidence="20 21">KHT3</strain>
    </source>
</reference>
<accession>A0A1M6SX83</accession>
<evidence type="ECO:0000259" key="19">
    <source>
        <dbReference type="Pfam" id="PF22666"/>
    </source>
</evidence>
<keyword evidence="12" id="KW-0326">Glycosidase</keyword>
<dbReference type="Pfam" id="PF17753">
    <property type="entry name" value="Ig_mannosidase"/>
    <property type="match status" value="1"/>
</dbReference>
<dbReference type="InterPro" id="IPR041447">
    <property type="entry name" value="Mannosidase_ig"/>
</dbReference>
<evidence type="ECO:0000256" key="14">
    <source>
        <dbReference type="ARBA" id="ARBA00041069"/>
    </source>
</evidence>
<evidence type="ECO:0000256" key="5">
    <source>
        <dbReference type="ARBA" id="ARBA00011738"/>
    </source>
</evidence>
<dbReference type="InterPro" id="IPR050887">
    <property type="entry name" value="Beta-mannosidase_GH2"/>
</dbReference>
<evidence type="ECO:0000259" key="18">
    <source>
        <dbReference type="Pfam" id="PF17786"/>
    </source>
</evidence>
<dbReference type="EMBL" id="FRBD01000004">
    <property type="protein sequence ID" value="SHK49178.1"/>
    <property type="molecule type" value="Genomic_DNA"/>
</dbReference>
<comment type="subcellular location">
    <subcellularLocation>
        <location evidence="2">Lysosome</location>
    </subcellularLocation>
    <subcellularLocation>
        <location evidence="3">Secreted</location>
    </subcellularLocation>
</comment>
<comment type="catalytic activity">
    <reaction evidence="1">
        <text>Hydrolysis of terminal, non-reducing beta-D-mannose residues in beta-D-mannosides.</text>
        <dbReference type="EC" id="3.2.1.25"/>
    </reaction>
</comment>
<gene>
    <name evidence="20" type="ORF">SAMN05216463_10487</name>
</gene>
<organism evidence="20 21">
    <name type="scientific">Xylanibacter ruminicola</name>
    <name type="common">Prevotella ruminicola</name>
    <dbReference type="NCBI Taxonomy" id="839"/>
    <lineage>
        <taxon>Bacteria</taxon>
        <taxon>Pseudomonadati</taxon>
        <taxon>Bacteroidota</taxon>
        <taxon>Bacteroidia</taxon>
        <taxon>Bacteroidales</taxon>
        <taxon>Prevotellaceae</taxon>
        <taxon>Xylanibacter</taxon>
    </lineage>
</organism>
<dbReference type="GO" id="GO:0004567">
    <property type="term" value="F:beta-mannosidase activity"/>
    <property type="evidence" value="ECO:0007669"/>
    <property type="project" value="UniProtKB-EC"/>
</dbReference>
<dbReference type="GO" id="GO:0005975">
    <property type="term" value="P:carbohydrate metabolic process"/>
    <property type="evidence" value="ECO:0007669"/>
    <property type="project" value="InterPro"/>
</dbReference>
<proteinExistence type="inferred from homology"/>
<evidence type="ECO:0000256" key="15">
    <source>
        <dbReference type="ARBA" id="ARBA00041614"/>
    </source>
</evidence>
<evidence type="ECO:0000259" key="16">
    <source>
        <dbReference type="Pfam" id="PF00703"/>
    </source>
</evidence>
<dbReference type="InterPro" id="IPR008979">
    <property type="entry name" value="Galactose-bd-like_sf"/>
</dbReference>
<dbReference type="Pfam" id="PF00703">
    <property type="entry name" value="Glyco_hydro_2"/>
    <property type="match status" value="1"/>
</dbReference>
<dbReference type="InterPro" id="IPR036156">
    <property type="entry name" value="Beta-gal/glucu_dom_sf"/>
</dbReference>
<dbReference type="Gene3D" id="3.20.20.80">
    <property type="entry name" value="Glycosidases"/>
    <property type="match status" value="1"/>
</dbReference>
<dbReference type="Proteomes" id="UP000184130">
    <property type="component" value="Unassembled WGS sequence"/>
</dbReference>
<dbReference type="InterPro" id="IPR041625">
    <property type="entry name" value="Beta-mannosidase_Ig"/>
</dbReference>
<keyword evidence="9" id="KW-0378">Hydrolase</keyword>
<evidence type="ECO:0000256" key="9">
    <source>
        <dbReference type="ARBA" id="ARBA00022801"/>
    </source>
</evidence>
<dbReference type="PANTHER" id="PTHR43730">
    <property type="entry name" value="BETA-MANNOSIDASE"/>
    <property type="match status" value="1"/>
</dbReference>
<dbReference type="RefSeq" id="WP_073205723.1">
    <property type="nucleotide sequence ID" value="NZ_FRBD01000004.1"/>
</dbReference>
<evidence type="ECO:0000256" key="7">
    <source>
        <dbReference type="ARBA" id="ARBA00022525"/>
    </source>
</evidence>
<feature type="domain" description="Beta-mannosidase Ig-fold" evidence="17">
    <location>
        <begin position="777"/>
        <end position="852"/>
    </location>
</feature>
<dbReference type="SUPFAM" id="SSF49303">
    <property type="entry name" value="beta-Galactosidase/glucuronidase domain"/>
    <property type="match status" value="3"/>
</dbReference>
<keyword evidence="10" id="KW-0325">Glycoprotein</keyword>
<evidence type="ECO:0000256" key="12">
    <source>
        <dbReference type="ARBA" id="ARBA00023295"/>
    </source>
</evidence>
<dbReference type="InterPro" id="IPR054593">
    <property type="entry name" value="Beta-mannosidase-like_N2"/>
</dbReference>
<dbReference type="GO" id="GO:0006516">
    <property type="term" value="P:glycoprotein catabolic process"/>
    <property type="evidence" value="ECO:0007669"/>
    <property type="project" value="TreeGrafter"/>
</dbReference>
<evidence type="ECO:0000256" key="8">
    <source>
        <dbReference type="ARBA" id="ARBA00022729"/>
    </source>
</evidence>
<evidence type="ECO:0000256" key="3">
    <source>
        <dbReference type="ARBA" id="ARBA00004613"/>
    </source>
</evidence>
<dbReference type="Gene3D" id="2.60.120.260">
    <property type="entry name" value="Galactose-binding domain-like"/>
    <property type="match status" value="1"/>
</dbReference>
<evidence type="ECO:0000313" key="21">
    <source>
        <dbReference type="Proteomes" id="UP000184130"/>
    </source>
</evidence>
<dbReference type="Pfam" id="PF22666">
    <property type="entry name" value="Glyco_hydro_2_N2"/>
    <property type="match status" value="1"/>
</dbReference>
<feature type="domain" description="Beta-mannosidase-like galactose-binding" evidence="19">
    <location>
        <begin position="31"/>
        <end position="208"/>
    </location>
</feature>
<keyword evidence="7" id="KW-0964">Secreted</keyword>
<dbReference type="AlphaFoldDB" id="A0A1M6SX83"/>
<comment type="subunit">
    <text evidence="5">Homodimer.</text>
</comment>
<dbReference type="SUPFAM" id="SSF49785">
    <property type="entry name" value="Galactose-binding domain-like"/>
    <property type="match status" value="1"/>
</dbReference>
<feature type="domain" description="Mannosidase Ig/CBM-like" evidence="18">
    <location>
        <begin position="685"/>
        <end position="772"/>
    </location>
</feature>
<evidence type="ECO:0000256" key="2">
    <source>
        <dbReference type="ARBA" id="ARBA00004371"/>
    </source>
</evidence>
<sequence>MNDLLKILFLSFMTMTVNSIFAHSIEICHGWQFKQARGENWYPATVPGTVHTDLLANGIIEDPFVGLNERGVQWVDKEDWVYQTTFNVDEKILKKTNIQIEFEGLDTYADVYLNDSLIIKADNMFRRWNADVRSLLRLENNLLRVYFHSPVKVDMPKWEAIPYHYEAMNDQSQNGGLMDRKISVFARKAGYHYGWDWGPRLVTSGIWRKVYLQAWDGVRITDVHTQQLKVNKYVAQIRQTIEVISDSDYVAAVRTIDTDTNKKYINKKVSLRKGLNRIQLDFSIKNPKLWWSNGLGDPHLYGFKTEVRTDVTSDYKIQKIGVRSLRLLTANDSIGQEFCFELNGIRVFAKGANYIPNDNFLPRVTDDVYQKVINDAVNVNMNMLRVWGGGVYEDDRFYDLCDANGILVWQDFMFACSLYPASGDFLENVRQEAIDNVKRLRNHSCIALWCGNNECQDGWYNWGWKRNYESQNPKYAEKIWKEFEDLFYKTLPDVVEQYSPETCYWPSSPFGGYGHGSNETNGDYHYWSVWHAKKPITEYNNTRFRFCSEYGMQSFPEFESVKLFAGKSSDWDIYSEVMMSHQRGGSHANHLIETYLLNEYHRPKNFESLLYVGQLMQGDAMKTAIESHRREKGYCWGTLFWQINDCWPVASWSTRDYYGRWKAAHYMSRNAFNDVLISPIEKPDGQLHVYIVNDRLKALNGKVSIMILDMNGNEVNRIEKNVCVSANASQDVLNFPVDGTLMALDRKDVVIEASFTCDKVYKNVYYLCPPKDVNFFKPSISSQIVKVGDGYDVVLKTDKVARGVFLSLDGIDNDFTDNYFDLLPFREKVVHIRTPFKEDEIAKQLKITSLADVNKN</sequence>
<evidence type="ECO:0000256" key="4">
    <source>
        <dbReference type="ARBA" id="ARBA00004740"/>
    </source>
</evidence>
<name>A0A1M6SX83_XYLRU</name>
<keyword evidence="8" id="KW-0732">Signal</keyword>
<dbReference type="SUPFAM" id="SSF51445">
    <property type="entry name" value="(Trans)glycosidases"/>
    <property type="match status" value="1"/>
</dbReference>
<dbReference type="OrthoDB" id="9801077at2"/>
<dbReference type="InterPro" id="IPR006102">
    <property type="entry name" value="Ig-like_GH2"/>
</dbReference>
<dbReference type="EC" id="3.2.1.25" evidence="6"/>
<comment type="similarity">
    <text evidence="13">Belongs to the glycosyl hydrolase 2 family. Beta-mannosidase B subfamily.</text>
</comment>
<dbReference type="PANTHER" id="PTHR43730:SF1">
    <property type="entry name" value="BETA-MANNOSIDASE"/>
    <property type="match status" value="1"/>
</dbReference>
<dbReference type="FunFam" id="3.20.20.80:FF:000050">
    <property type="entry name" value="Beta-mannosidase B"/>
    <property type="match status" value="1"/>
</dbReference>
<evidence type="ECO:0000259" key="17">
    <source>
        <dbReference type="Pfam" id="PF17753"/>
    </source>
</evidence>
<dbReference type="GO" id="GO:0005576">
    <property type="term" value="C:extracellular region"/>
    <property type="evidence" value="ECO:0007669"/>
    <property type="project" value="UniProtKB-SubCell"/>
</dbReference>
<feature type="domain" description="Glycoside hydrolase family 2 immunoglobulin-like beta-sandwich" evidence="16">
    <location>
        <begin position="218"/>
        <end position="323"/>
    </location>
</feature>
<comment type="pathway">
    <text evidence="4">Glycan metabolism; N-glycan degradation.</text>
</comment>
<dbReference type="FunFam" id="2.60.120.260:FF:000060">
    <property type="entry name" value="Probable beta-mannosidase"/>
    <property type="match status" value="1"/>
</dbReference>
<protein>
    <recommendedName>
        <fullName evidence="14">Beta-mannosidase B</fullName>
        <ecNumber evidence="6">3.2.1.25</ecNumber>
    </recommendedName>
    <alternativeName>
        <fullName evidence="15">Mannanase B</fullName>
    </alternativeName>
</protein>
<evidence type="ECO:0000256" key="6">
    <source>
        <dbReference type="ARBA" id="ARBA00012754"/>
    </source>
</evidence>
<evidence type="ECO:0000256" key="13">
    <source>
        <dbReference type="ARBA" id="ARBA00038429"/>
    </source>
</evidence>
<dbReference type="GO" id="GO:0005764">
    <property type="term" value="C:lysosome"/>
    <property type="evidence" value="ECO:0007669"/>
    <property type="project" value="UniProtKB-SubCell"/>
</dbReference>
<evidence type="ECO:0000256" key="10">
    <source>
        <dbReference type="ARBA" id="ARBA00023180"/>
    </source>
</evidence>